<dbReference type="InterPro" id="IPR005793">
    <property type="entry name" value="Formyl_trans_C"/>
</dbReference>
<evidence type="ECO:0000313" key="8">
    <source>
        <dbReference type="Proteomes" id="UP000252488"/>
    </source>
</evidence>
<dbReference type="Gene3D" id="3.40.50.12230">
    <property type="match status" value="1"/>
</dbReference>
<organism evidence="7 8">
    <name type="scientific">Vibrio paracholerae</name>
    <dbReference type="NCBI Taxonomy" id="650003"/>
    <lineage>
        <taxon>Bacteria</taxon>
        <taxon>Pseudomonadati</taxon>
        <taxon>Pseudomonadota</taxon>
        <taxon>Gammaproteobacteria</taxon>
        <taxon>Vibrionales</taxon>
        <taxon>Vibrionaceae</taxon>
        <taxon>Vibrio</taxon>
    </lineage>
</organism>
<keyword evidence="4" id="KW-0658">Purine biosynthesis</keyword>
<evidence type="ECO:0000256" key="1">
    <source>
        <dbReference type="ARBA" id="ARBA00005054"/>
    </source>
</evidence>
<evidence type="ECO:0000256" key="4">
    <source>
        <dbReference type="ARBA" id="ARBA00022755"/>
    </source>
</evidence>
<dbReference type="InterPro" id="IPR036477">
    <property type="entry name" value="Formyl_transf_N_sf"/>
</dbReference>
<dbReference type="PANTHER" id="PTHR43369">
    <property type="entry name" value="PHOSPHORIBOSYLGLYCINAMIDE FORMYLTRANSFERASE"/>
    <property type="match status" value="1"/>
</dbReference>
<dbReference type="SUPFAM" id="SSF50486">
    <property type="entry name" value="FMT C-terminal domain-like"/>
    <property type="match status" value="1"/>
</dbReference>
<sequence length="280" mass="32612">MHLNELIFAGSGHGGIVALKSLQNEFKCIYVLSEDENINAILRPCDKRIKDFMDVDVKVVVCAGYMKIVSRKYLASKTFINTHPSLLPKYRGVHSLAWAMLNFEKRLGFTIHLMNENIDDGPILEQFEIEYKDETSKEIYLKFEDYVETRLGRVVKDFCEGKILPKEQDKMAATWVARRNLRDCLIKYEYTIEYIERMFKVLVRPYPLPMIELRGNVYEITSASFIKTNYYTDIGRVLNIENRDVYIKVSNGILVVKELRVLDENVTVYPSDILKLGERL</sequence>
<dbReference type="CDD" id="cd08369">
    <property type="entry name" value="FMT_core"/>
    <property type="match status" value="1"/>
</dbReference>
<keyword evidence="3" id="KW-0808">Transferase</keyword>
<dbReference type="EC" id="2.1.2.2" evidence="2"/>
<evidence type="ECO:0000256" key="3">
    <source>
        <dbReference type="ARBA" id="ARBA00022679"/>
    </source>
</evidence>
<dbReference type="PANTHER" id="PTHR43369:SF2">
    <property type="entry name" value="PHOSPHORIBOSYLGLYCINAMIDE FORMYLTRANSFERASE"/>
    <property type="match status" value="1"/>
</dbReference>
<comment type="caution">
    <text evidence="7">The sequence shown here is derived from an EMBL/GenBank/DDBJ whole genome shotgun (WGS) entry which is preliminary data.</text>
</comment>
<dbReference type="Proteomes" id="UP000252488">
    <property type="component" value="Unassembled WGS sequence"/>
</dbReference>
<evidence type="ECO:0000313" key="7">
    <source>
        <dbReference type="EMBL" id="RBM51881.1"/>
    </source>
</evidence>
<dbReference type="InterPro" id="IPR011034">
    <property type="entry name" value="Formyl_transferase-like_C_sf"/>
</dbReference>
<comment type="pathway">
    <text evidence="1">Purine metabolism; IMP biosynthesis via de novo pathway; N(2)-formyl-N(1)-(5-phospho-D-ribosyl)glycinamide from N(1)-(5-phospho-D-ribosyl)glycinamide (10-formyl THF route): step 1/1.</text>
</comment>
<evidence type="ECO:0000259" key="5">
    <source>
        <dbReference type="Pfam" id="PF00551"/>
    </source>
</evidence>
<accession>A0ABX9FI35</accession>
<dbReference type="EMBL" id="QKKR01000036">
    <property type="protein sequence ID" value="RBM51881.1"/>
    <property type="molecule type" value="Genomic_DNA"/>
</dbReference>
<dbReference type="Pfam" id="PF02911">
    <property type="entry name" value="Formyl_trans_C"/>
    <property type="match status" value="1"/>
</dbReference>
<proteinExistence type="predicted"/>
<evidence type="ECO:0000259" key="6">
    <source>
        <dbReference type="Pfam" id="PF02911"/>
    </source>
</evidence>
<reference evidence="7 8" key="1">
    <citation type="submission" date="2018-06" db="EMBL/GenBank/DDBJ databases">
        <title>Draft genome sequences of nine Vibrio sp. clinical isolates from across the United States representing the closest known relative of Vibrio cholerae.</title>
        <authorList>
            <person name="Islam M.T."/>
            <person name="Liang K."/>
            <person name="Im M.S."/>
            <person name="Winkjer J."/>
            <person name="Busby S."/>
            <person name="Batra D."/>
            <person name="Rowe L."/>
            <person name="Tarr C.L."/>
            <person name="Boucher Y."/>
        </authorList>
    </citation>
    <scope>NUCLEOTIDE SEQUENCE [LARGE SCALE GENOMIC DNA]</scope>
    <source>
        <strain evidence="7 8">2016V-1111</strain>
    </source>
</reference>
<feature type="domain" description="Formyl transferase N-terminal" evidence="5">
    <location>
        <begin position="53"/>
        <end position="145"/>
    </location>
</feature>
<dbReference type="Pfam" id="PF00551">
    <property type="entry name" value="Formyl_trans_N"/>
    <property type="match status" value="1"/>
</dbReference>
<keyword evidence="8" id="KW-1185">Reference proteome</keyword>
<name>A0ABX9FI35_9VIBR</name>
<evidence type="ECO:0000256" key="2">
    <source>
        <dbReference type="ARBA" id="ARBA00012254"/>
    </source>
</evidence>
<dbReference type="SUPFAM" id="SSF53328">
    <property type="entry name" value="Formyltransferase"/>
    <property type="match status" value="1"/>
</dbReference>
<feature type="domain" description="Formyl transferase C-terminal" evidence="6">
    <location>
        <begin position="183"/>
        <end position="261"/>
    </location>
</feature>
<protein>
    <recommendedName>
        <fullName evidence="2">phosphoribosylglycinamide formyltransferase 1</fullName>
        <ecNumber evidence="2">2.1.2.2</ecNumber>
    </recommendedName>
</protein>
<gene>
    <name evidence="7" type="ORF">DLR69_15495</name>
</gene>
<dbReference type="InterPro" id="IPR002376">
    <property type="entry name" value="Formyl_transf_N"/>
</dbReference>